<evidence type="ECO:0000313" key="4">
    <source>
        <dbReference type="Proteomes" id="UP000292580"/>
    </source>
</evidence>
<sequence length="192" mass="22374">MAGILGGFLESWKKKRAEAQEKRKDLDEQYARITDNVARLKSKDPETRKSAAIEAQASLVRWWDHHYYYNLIPLISDRDPEVRKAALQSFREMMHEDYNRFSPPFVGLGSIENIPTELIVAHFSEGRRAWKESPYFPAHQMAVDSIRRLVGRERDGEVLAEAQQTLELGLRLIHGDKSLLKSFDMMEMRRGW</sequence>
<dbReference type="SUPFAM" id="SSF48371">
    <property type="entry name" value="ARM repeat"/>
    <property type="match status" value="1"/>
</dbReference>
<dbReference type="InterPro" id="IPR011989">
    <property type="entry name" value="ARM-like"/>
</dbReference>
<dbReference type="Gene3D" id="1.25.10.10">
    <property type="entry name" value="Leucine-rich Repeat Variant"/>
    <property type="match status" value="1"/>
</dbReference>
<keyword evidence="2" id="KW-0175">Coiled coil</keyword>
<dbReference type="RefSeq" id="WP_130645922.1">
    <property type="nucleotide sequence ID" value="NZ_PGCL01000001.1"/>
</dbReference>
<keyword evidence="4" id="KW-1185">Reference proteome</keyword>
<dbReference type="Proteomes" id="UP000292580">
    <property type="component" value="Unassembled WGS sequence"/>
</dbReference>
<dbReference type="EMBL" id="PGCL01000001">
    <property type="protein sequence ID" value="TAJ45559.1"/>
    <property type="molecule type" value="Genomic_DNA"/>
</dbReference>
<protein>
    <recommendedName>
        <fullName evidence="5">HEAT repeat domain-containing protein</fullName>
    </recommendedName>
</protein>
<evidence type="ECO:0000313" key="3">
    <source>
        <dbReference type="EMBL" id="TAJ45559.1"/>
    </source>
</evidence>
<evidence type="ECO:0000256" key="1">
    <source>
        <dbReference type="ARBA" id="ARBA00022737"/>
    </source>
</evidence>
<evidence type="ECO:0008006" key="5">
    <source>
        <dbReference type="Google" id="ProtNLM"/>
    </source>
</evidence>
<reference evidence="3 4" key="1">
    <citation type="submission" date="2017-11" db="EMBL/GenBank/DDBJ databases">
        <title>Isolation and Characterization of Methanofollis Species from Methane Seep Offshore SW Taiwan.</title>
        <authorList>
            <person name="Teng N.-H."/>
            <person name="Lai M.-C."/>
            <person name="Chen S.-C."/>
        </authorList>
    </citation>
    <scope>NUCLEOTIDE SEQUENCE [LARGE SCALE GENOMIC DNA]</scope>
    <source>
        <strain evidence="3 4">FWC-SCC2</strain>
    </source>
</reference>
<feature type="coiled-coil region" evidence="2">
    <location>
        <begin position="9"/>
        <end position="43"/>
    </location>
</feature>
<keyword evidence="1" id="KW-0677">Repeat</keyword>
<dbReference type="AlphaFoldDB" id="A0A483CZL1"/>
<evidence type="ECO:0000256" key="2">
    <source>
        <dbReference type="SAM" id="Coils"/>
    </source>
</evidence>
<dbReference type="InterPro" id="IPR016024">
    <property type="entry name" value="ARM-type_fold"/>
</dbReference>
<accession>A0A483CZL1</accession>
<name>A0A483CZL1_9EURY</name>
<organism evidence="3 4">
    <name type="scientific">Methanofollis fontis</name>
    <dbReference type="NCBI Taxonomy" id="2052832"/>
    <lineage>
        <taxon>Archaea</taxon>
        <taxon>Methanobacteriati</taxon>
        <taxon>Methanobacteriota</taxon>
        <taxon>Stenosarchaea group</taxon>
        <taxon>Methanomicrobia</taxon>
        <taxon>Methanomicrobiales</taxon>
        <taxon>Methanomicrobiaceae</taxon>
        <taxon>Methanofollis</taxon>
    </lineage>
</organism>
<gene>
    <name evidence="3" type="ORF">CUJ86_02205</name>
</gene>
<dbReference type="Pfam" id="PF02985">
    <property type="entry name" value="HEAT"/>
    <property type="match status" value="1"/>
</dbReference>
<comment type="caution">
    <text evidence="3">The sequence shown here is derived from an EMBL/GenBank/DDBJ whole genome shotgun (WGS) entry which is preliminary data.</text>
</comment>
<dbReference type="InterPro" id="IPR000357">
    <property type="entry name" value="HEAT"/>
</dbReference>
<proteinExistence type="predicted"/>